<keyword evidence="4" id="KW-1185">Reference proteome</keyword>
<dbReference type="PANTHER" id="PTHR35797">
    <property type="entry name" value="PROTEASE-RELATED"/>
    <property type="match status" value="1"/>
</dbReference>
<keyword evidence="1" id="KW-1133">Transmembrane helix</keyword>
<feature type="domain" description="CAAX prenyl protease 2/Lysostaphin resistance protein A-like" evidence="2">
    <location>
        <begin position="123"/>
        <end position="215"/>
    </location>
</feature>
<dbReference type="InterPro" id="IPR003675">
    <property type="entry name" value="Rce1/LyrA-like_dom"/>
</dbReference>
<feature type="transmembrane region" description="Helical" evidence="1">
    <location>
        <begin position="44"/>
        <end position="67"/>
    </location>
</feature>
<protein>
    <submittedName>
        <fullName evidence="3">CAAX amino protease</fullName>
    </submittedName>
</protein>
<feature type="transmembrane region" description="Helical" evidence="1">
    <location>
        <begin position="6"/>
        <end position="23"/>
    </location>
</feature>
<accession>A0ABM8G9X2</accession>
<keyword evidence="3" id="KW-0645">Protease</keyword>
<dbReference type="EMBL" id="AP027731">
    <property type="protein sequence ID" value="BDZ45000.1"/>
    <property type="molecule type" value="Genomic_DNA"/>
</dbReference>
<evidence type="ECO:0000256" key="1">
    <source>
        <dbReference type="SAM" id="Phobius"/>
    </source>
</evidence>
<dbReference type="PANTHER" id="PTHR35797:SF1">
    <property type="entry name" value="PROTEASE"/>
    <property type="match status" value="1"/>
</dbReference>
<sequence length="274" mass="28388">MPVLALLYMPTPLVAALIAERGLRRSRFAIPRGRSRIRFFTLPVVAILSFAVLHLALIGLGGGLLHLPGFGALATTPQDLEETLAALVGPEALATASAPPPPIVLGLAGLVGSIVAGWTINGLFAMGEEYGWRGLLWEHLRGLGAFRANLLLGAVWGLWHAPLILQGYNYGDQPLLGVGAMVVLAIPMSFVLTAIRELTGSVIPVAAAHGMFNAIASVLILLTLHAELLVSGPVGLVAALALAVVAAVLWRLVHRRAASAPPVPTGAVAPLAAS</sequence>
<feature type="transmembrane region" description="Helical" evidence="1">
    <location>
        <begin position="202"/>
        <end position="222"/>
    </location>
</feature>
<evidence type="ECO:0000313" key="3">
    <source>
        <dbReference type="EMBL" id="BDZ45000.1"/>
    </source>
</evidence>
<gene>
    <name evidence="3" type="ORF">GCM10025866_09090</name>
</gene>
<keyword evidence="3" id="KW-0378">Hydrolase</keyword>
<dbReference type="Pfam" id="PF02517">
    <property type="entry name" value="Rce1-like"/>
    <property type="match status" value="1"/>
</dbReference>
<dbReference type="GO" id="GO:0008233">
    <property type="term" value="F:peptidase activity"/>
    <property type="evidence" value="ECO:0007669"/>
    <property type="project" value="UniProtKB-KW"/>
</dbReference>
<dbReference type="GO" id="GO:0006508">
    <property type="term" value="P:proteolysis"/>
    <property type="evidence" value="ECO:0007669"/>
    <property type="project" value="UniProtKB-KW"/>
</dbReference>
<dbReference type="RefSeq" id="WP_286278395.1">
    <property type="nucleotide sequence ID" value="NZ_AP027731.1"/>
</dbReference>
<dbReference type="Proteomes" id="UP001321498">
    <property type="component" value="Chromosome"/>
</dbReference>
<feature type="transmembrane region" description="Helical" evidence="1">
    <location>
        <begin position="228"/>
        <end position="250"/>
    </location>
</feature>
<proteinExistence type="predicted"/>
<reference evidence="4" key="1">
    <citation type="journal article" date="2019" name="Int. J. Syst. Evol. Microbiol.">
        <title>The Global Catalogue of Microorganisms (GCM) 10K type strain sequencing project: providing services to taxonomists for standard genome sequencing and annotation.</title>
        <authorList>
            <consortium name="The Broad Institute Genomics Platform"/>
            <consortium name="The Broad Institute Genome Sequencing Center for Infectious Disease"/>
            <person name="Wu L."/>
            <person name="Ma J."/>
        </authorList>
    </citation>
    <scope>NUCLEOTIDE SEQUENCE [LARGE SCALE GENOMIC DNA]</scope>
    <source>
        <strain evidence="4">NBRC 108725</strain>
    </source>
</reference>
<feature type="transmembrane region" description="Helical" evidence="1">
    <location>
        <begin position="148"/>
        <end position="168"/>
    </location>
</feature>
<dbReference type="InterPro" id="IPR042150">
    <property type="entry name" value="MmRce1-like"/>
</dbReference>
<evidence type="ECO:0000259" key="2">
    <source>
        <dbReference type="Pfam" id="PF02517"/>
    </source>
</evidence>
<keyword evidence="1" id="KW-0812">Transmembrane</keyword>
<organism evidence="3 4">
    <name type="scientific">Naasia aerilata</name>
    <dbReference type="NCBI Taxonomy" id="1162966"/>
    <lineage>
        <taxon>Bacteria</taxon>
        <taxon>Bacillati</taxon>
        <taxon>Actinomycetota</taxon>
        <taxon>Actinomycetes</taxon>
        <taxon>Micrococcales</taxon>
        <taxon>Microbacteriaceae</taxon>
        <taxon>Naasia</taxon>
    </lineage>
</organism>
<feature type="transmembrane region" description="Helical" evidence="1">
    <location>
        <begin position="103"/>
        <end position="127"/>
    </location>
</feature>
<feature type="transmembrane region" description="Helical" evidence="1">
    <location>
        <begin position="174"/>
        <end position="195"/>
    </location>
</feature>
<name>A0ABM8G9X2_9MICO</name>
<keyword evidence="1" id="KW-0472">Membrane</keyword>
<evidence type="ECO:0000313" key="4">
    <source>
        <dbReference type="Proteomes" id="UP001321498"/>
    </source>
</evidence>